<dbReference type="Proteomes" id="UP001605036">
    <property type="component" value="Unassembled WGS sequence"/>
</dbReference>
<protein>
    <recommendedName>
        <fullName evidence="1">DDE-1 domain-containing protein</fullName>
    </recommendedName>
</protein>
<gene>
    <name evidence="2" type="ORF">R1flu_010394</name>
</gene>
<dbReference type="AlphaFoldDB" id="A0ABD1Z4V9"/>
<feature type="domain" description="DDE-1" evidence="1">
    <location>
        <begin position="30"/>
        <end position="129"/>
    </location>
</feature>
<comment type="caution">
    <text evidence="2">The sequence shown here is derived from an EMBL/GenBank/DDBJ whole genome shotgun (WGS) entry which is preliminary data.</text>
</comment>
<reference evidence="2 3" key="1">
    <citation type="submission" date="2024-09" db="EMBL/GenBank/DDBJ databases">
        <title>Chromosome-scale assembly of Riccia fluitans.</title>
        <authorList>
            <person name="Paukszto L."/>
            <person name="Sawicki J."/>
            <person name="Karawczyk K."/>
            <person name="Piernik-Szablinska J."/>
            <person name="Szczecinska M."/>
            <person name="Mazdziarz M."/>
        </authorList>
    </citation>
    <scope>NUCLEOTIDE SEQUENCE [LARGE SCALE GENOMIC DNA]</scope>
    <source>
        <strain evidence="2">Rf_01</strain>
        <tissue evidence="2">Aerial parts of the thallus</tissue>
    </source>
</reference>
<dbReference type="Pfam" id="PF03184">
    <property type="entry name" value="DDE_1"/>
    <property type="match status" value="1"/>
</dbReference>
<name>A0ABD1Z4V9_9MARC</name>
<dbReference type="InterPro" id="IPR004875">
    <property type="entry name" value="DDE_SF_endonuclease_dom"/>
</dbReference>
<dbReference type="EMBL" id="JBHFFA010000002">
    <property type="protein sequence ID" value="KAL2642807.1"/>
    <property type="molecule type" value="Genomic_DNA"/>
</dbReference>
<proteinExistence type="predicted"/>
<keyword evidence="3" id="KW-1185">Reference proteome</keyword>
<organism evidence="2 3">
    <name type="scientific">Riccia fluitans</name>
    <dbReference type="NCBI Taxonomy" id="41844"/>
    <lineage>
        <taxon>Eukaryota</taxon>
        <taxon>Viridiplantae</taxon>
        <taxon>Streptophyta</taxon>
        <taxon>Embryophyta</taxon>
        <taxon>Marchantiophyta</taxon>
        <taxon>Marchantiopsida</taxon>
        <taxon>Marchantiidae</taxon>
        <taxon>Marchantiales</taxon>
        <taxon>Ricciaceae</taxon>
        <taxon>Riccia</taxon>
    </lineage>
</organism>
<sequence>MFQSQIIAPMIIMTGQPDGTLSRRFSSWDGPSKVTFHPKHWMDKDGCCTYLEYLASCYPSEKVGLIWDVASSHFSDQVKEKAADLNIILGDIPPGCTSLIQVCDLIANKPIKHAFKTHYVSWKIASDLDPGGKYKVN</sequence>
<evidence type="ECO:0000259" key="1">
    <source>
        <dbReference type="Pfam" id="PF03184"/>
    </source>
</evidence>
<evidence type="ECO:0000313" key="3">
    <source>
        <dbReference type="Proteomes" id="UP001605036"/>
    </source>
</evidence>
<evidence type="ECO:0000313" key="2">
    <source>
        <dbReference type="EMBL" id="KAL2642807.1"/>
    </source>
</evidence>
<accession>A0ABD1Z4V9</accession>